<feature type="compositionally biased region" description="Low complexity" evidence="1">
    <location>
        <begin position="171"/>
        <end position="182"/>
    </location>
</feature>
<dbReference type="KEGG" id="otd:J1M35_00810"/>
<accession>A0A975CFI9</accession>
<dbReference type="AlphaFoldDB" id="A0A975CFI9"/>
<reference evidence="2" key="1">
    <citation type="submission" date="2021-03" db="EMBL/GenBank/DDBJ databases">
        <title>Ottowia sp. 27C isolated from the cloaca of a Giant Asian pond turtle (Heosemys grandis).</title>
        <authorList>
            <person name="Spergser J."/>
            <person name="Busse H.-J."/>
        </authorList>
    </citation>
    <scope>NUCLEOTIDE SEQUENCE</scope>
    <source>
        <strain evidence="2">27C</strain>
    </source>
</reference>
<feature type="compositionally biased region" description="Basic and acidic residues" evidence="1">
    <location>
        <begin position="188"/>
        <end position="199"/>
    </location>
</feature>
<evidence type="ECO:0000313" key="2">
    <source>
        <dbReference type="EMBL" id="QTD45503.1"/>
    </source>
</evidence>
<dbReference type="Proteomes" id="UP000663903">
    <property type="component" value="Chromosome"/>
</dbReference>
<organism evidence="2 3">
    <name type="scientific">Ottowia testudinis</name>
    <dbReference type="NCBI Taxonomy" id="2816950"/>
    <lineage>
        <taxon>Bacteria</taxon>
        <taxon>Pseudomonadati</taxon>
        <taxon>Pseudomonadota</taxon>
        <taxon>Betaproteobacteria</taxon>
        <taxon>Burkholderiales</taxon>
        <taxon>Comamonadaceae</taxon>
        <taxon>Ottowia</taxon>
    </lineage>
</organism>
<dbReference type="RefSeq" id="WP_208009251.1">
    <property type="nucleotide sequence ID" value="NZ_CP071796.1"/>
</dbReference>
<proteinExistence type="predicted"/>
<evidence type="ECO:0000256" key="1">
    <source>
        <dbReference type="SAM" id="MobiDB-lite"/>
    </source>
</evidence>
<protein>
    <submittedName>
        <fullName evidence="2">Uncharacterized protein</fullName>
    </submittedName>
</protein>
<gene>
    <name evidence="2" type="ORF">J1M35_00810</name>
</gene>
<name>A0A975CFI9_9BURK</name>
<dbReference type="EMBL" id="CP071796">
    <property type="protein sequence ID" value="QTD45503.1"/>
    <property type="molecule type" value="Genomic_DNA"/>
</dbReference>
<feature type="region of interest" description="Disordered" evidence="1">
    <location>
        <begin position="171"/>
        <end position="199"/>
    </location>
</feature>
<evidence type="ECO:0000313" key="3">
    <source>
        <dbReference type="Proteomes" id="UP000663903"/>
    </source>
</evidence>
<sequence length="199" mass="21283">MDGSAHPSDASARRAARLAVAQALRGSGLDWAALSACPPWLAAAPAAREQLCAHAGAWWLAASLRACIDGRRLARVYDLLGEARLNALRASPDIARAQALNQAPQPLLPPDDDMPQHLMACGRALLAWSLPALPRPAVLQHLGWRIDERHYDAFAAHAAWAAHALQAVLSDAPPAQPEQAAEPPDEVADARVEEYEIDS</sequence>
<keyword evidence="3" id="KW-1185">Reference proteome</keyword>